<evidence type="ECO:0000313" key="4">
    <source>
        <dbReference type="Proteomes" id="UP000002332"/>
    </source>
</evidence>
<dbReference type="RefSeq" id="WP_011923141.1">
    <property type="nucleotide sequence ID" value="NC_009444.1"/>
</dbReference>
<reference evidence="3 4" key="1">
    <citation type="journal article" date="2007" name="ISME J.">
        <title>Sequence-based analysis of pQBR103; a representative of a unique, transfer-proficient mega plasmid resident in the microbial community of sugar beet.</title>
        <authorList>
            <person name="Tett A."/>
            <person name="Spiers A.J."/>
            <person name="Crossman L.C."/>
            <person name="Ager D."/>
            <person name="Ciric L."/>
            <person name="Dow J.M."/>
            <person name="Fry J.C."/>
            <person name="Harris D."/>
            <person name="Lilley A."/>
            <person name="Oliver A."/>
            <person name="Parkhill J."/>
            <person name="Quail M.A."/>
            <person name="Rainey P.B."/>
            <person name="Saunders N.J."/>
            <person name="Seeger K."/>
            <person name="Snyder L.A.S."/>
            <person name="Squares R."/>
            <person name="Thomas C.M."/>
            <person name="Turner S.L."/>
            <person name="Zhang X.-X."/>
            <person name="Field D."/>
            <person name="Bailey M.J."/>
        </authorList>
    </citation>
    <scope>NUCLEOTIDE SEQUENCE [LARGE SCALE GENOMIC DNA]</scope>
    <source>
        <strain evidence="3 4">SBW25</strain>
    </source>
</reference>
<dbReference type="Proteomes" id="UP000002332">
    <property type="component" value="Plasmid pQBR103"/>
</dbReference>
<dbReference type="PATRIC" id="fig|216595.4.peg.177"/>
<keyword evidence="2" id="KW-1133">Transmembrane helix</keyword>
<dbReference type="AlphaFoldDB" id="A4V755"/>
<dbReference type="EMBL" id="AM235768">
    <property type="protein sequence ID" value="CAM96366.1"/>
    <property type="molecule type" value="Genomic_DNA"/>
</dbReference>
<feature type="transmembrane region" description="Helical" evidence="2">
    <location>
        <begin position="120"/>
        <end position="145"/>
    </location>
</feature>
<keyword evidence="2" id="KW-0472">Membrane</keyword>
<keyword evidence="3" id="KW-0614">Plasmid</keyword>
<evidence type="ECO:0000313" key="3">
    <source>
        <dbReference type="EMBL" id="CAM96366.1"/>
    </source>
</evidence>
<keyword evidence="2 3" id="KW-0812">Transmembrane</keyword>
<protein>
    <submittedName>
        <fullName evidence="3">Transmembrane protein</fullName>
    </submittedName>
</protein>
<gene>
    <name evidence="3" type="ordered locus">pQBR0334</name>
</gene>
<evidence type="ECO:0000256" key="1">
    <source>
        <dbReference type="SAM" id="MobiDB-lite"/>
    </source>
</evidence>
<evidence type="ECO:0000256" key="2">
    <source>
        <dbReference type="SAM" id="Phobius"/>
    </source>
</evidence>
<geneLocation type="plasmid" evidence="3 4">
    <name>pQBR103</name>
</geneLocation>
<proteinExistence type="predicted"/>
<sequence length="261" mass="28695">MESNPTIFAAASDITVDASERGPIRLLAPGFAVEIASGYGSLSYSLRSLDEVDTRQGYEQPLSYVVADHSGSKTVAHFTTREEADKLIEMISVARDLGAKRKAEDEAEARKKLNPFRRTLFTFAEMLSAAVLIGFIGSGAANIGWNVASPFVSRITGVPTPAEQYSIDRTDSLDQIKAAVQAVPLIMKEVRNARVNEQFQNLVDTSDAQVRSELIRMQMLPSTEADRETHDRKQILEHIPPYARTQEQAAELDAAQPATEQ</sequence>
<name>A4V755_PSEFS</name>
<feature type="region of interest" description="Disordered" evidence="1">
    <location>
        <begin position="242"/>
        <end position="261"/>
    </location>
</feature>
<accession>A4V755</accession>
<organism evidence="3 4">
    <name type="scientific">Pseudomonas fluorescens (strain SBW25)</name>
    <dbReference type="NCBI Taxonomy" id="216595"/>
    <lineage>
        <taxon>Bacteria</taxon>
        <taxon>Pseudomonadati</taxon>
        <taxon>Pseudomonadota</taxon>
        <taxon>Gammaproteobacteria</taxon>
        <taxon>Pseudomonadales</taxon>
        <taxon>Pseudomonadaceae</taxon>
        <taxon>Pseudomonas</taxon>
    </lineage>
</organism>